<name>A0A5C0CCV7_9CAUD</name>
<proteinExistence type="predicted"/>
<sequence>MYPLPGERKIITKSDCDFSTNYTLTITVEDIVPEKPRNRIVERFARLLRGE</sequence>
<evidence type="ECO:0000313" key="1">
    <source>
        <dbReference type="EMBL" id="QEI23979.1"/>
    </source>
</evidence>
<dbReference type="EMBL" id="MK972698">
    <property type="protein sequence ID" value="QEI23979.1"/>
    <property type="molecule type" value="Genomic_DNA"/>
</dbReference>
<protein>
    <submittedName>
        <fullName evidence="1">Uncharacterized protein</fullName>
    </submittedName>
</protein>
<reference evidence="1 2" key="1">
    <citation type="submission" date="2019-05" db="EMBL/GenBank/DDBJ databases">
        <title>Salmonella bacteriophage diversity and host specificity revealed by physiological characterization and whole genome sequencing.</title>
        <authorList>
            <person name="Fong K."/>
            <person name="Tremblay D."/>
            <person name="Delaquis P."/>
            <person name="Moineau S."/>
            <person name="Goodridge L."/>
            <person name="Levesque R."/>
            <person name="Wang S."/>
        </authorList>
    </citation>
    <scope>NUCLEOTIDE SEQUENCE [LARGE SCALE GENOMIC DNA]</scope>
</reference>
<accession>A0A5C0CCV7</accession>
<organism evidence="1 2">
    <name type="scientific">Salmonella phage SS3</name>
    <dbReference type="NCBI Taxonomy" id="2592215"/>
    <lineage>
        <taxon>Viruses</taxon>
        <taxon>Duplodnaviria</taxon>
        <taxon>Heunggongvirae</taxon>
        <taxon>Uroviricota</taxon>
        <taxon>Caudoviricetes</taxon>
        <taxon>Pantevenvirales</taxon>
        <taxon>Ackermannviridae</taxon>
        <taxon>Cvivirinae</taxon>
        <taxon>Kuttervirus</taxon>
        <taxon>Kuttervirus SS9</taxon>
    </lineage>
</organism>
<dbReference type="Proteomes" id="UP000324191">
    <property type="component" value="Segment"/>
</dbReference>
<evidence type="ECO:0000313" key="2">
    <source>
        <dbReference type="Proteomes" id="UP000324191"/>
    </source>
</evidence>